<keyword evidence="1" id="KW-1133">Transmembrane helix</keyword>
<protein>
    <submittedName>
        <fullName evidence="2">Competence protein ComE</fullName>
    </submittedName>
</protein>
<evidence type="ECO:0000256" key="1">
    <source>
        <dbReference type="SAM" id="Phobius"/>
    </source>
</evidence>
<proteinExistence type="predicted"/>
<name>A0AB39V136_9FUSO</name>
<dbReference type="EMBL" id="CP165647">
    <property type="protein sequence ID" value="XDU61295.1"/>
    <property type="molecule type" value="Genomic_DNA"/>
</dbReference>
<feature type="transmembrane region" description="Helical" evidence="1">
    <location>
        <begin position="20"/>
        <end position="42"/>
    </location>
</feature>
<organism evidence="2">
    <name type="scientific">Leptotrichia alba</name>
    <dbReference type="NCBI Taxonomy" id="3239304"/>
    <lineage>
        <taxon>Bacteria</taxon>
        <taxon>Fusobacteriati</taxon>
        <taxon>Fusobacteriota</taxon>
        <taxon>Fusobacteriia</taxon>
        <taxon>Fusobacteriales</taxon>
        <taxon>Leptotrichiaceae</taxon>
        <taxon>Leptotrichia</taxon>
    </lineage>
</organism>
<keyword evidence="1" id="KW-0812">Transmembrane</keyword>
<reference evidence="2" key="1">
    <citation type="submission" date="2024-07" db="EMBL/GenBank/DDBJ databases">
        <authorList>
            <person name="Li X.-J."/>
            <person name="Wang X."/>
        </authorList>
    </citation>
    <scope>NUCLEOTIDE SEQUENCE</scope>
    <source>
        <strain evidence="2">HSP-536</strain>
    </source>
</reference>
<evidence type="ECO:0000313" key="2">
    <source>
        <dbReference type="EMBL" id="XDU61295.1"/>
    </source>
</evidence>
<dbReference type="KEGG" id="lala:AB8B28_06420"/>
<keyword evidence="1" id="KW-0472">Membrane</keyword>
<sequence>MAFDNENYYMDSKKRITRKIIMRGITFLIVTCIAIFNVVILFSRKVDKLISADIQVETVKLQNAVKKFNEKTGSNPKLAGLEDELQNVKSADGKSNFGTFYGSDKIYEIPESIKNGRERSNRIVTKKDGKGGWVYDELKGKVSPNI</sequence>
<accession>A0AB39V136</accession>
<dbReference type="RefSeq" id="WP_369714770.1">
    <property type="nucleotide sequence ID" value="NZ_CP165647.1"/>
</dbReference>
<dbReference type="AlphaFoldDB" id="A0AB39V136"/>
<gene>
    <name evidence="2" type="ORF">AB8B28_06420</name>
</gene>